<evidence type="ECO:0000313" key="1">
    <source>
        <dbReference type="EMBL" id="EPS70618.1"/>
    </source>
</evidence>
<organism evidence="1 2">
    <name type="scientific">Genlisea aurea</name>
    <dbReference type="NCBI Taxonomy" id="192259"/>
    <lineage>
        <taxon>Eukaryota</taxon>
        <taxon>Viridiplantae</taxon>
        <taxon>Streptophyta</taxon>
        <taxon>Embryophyta</taxon>
        <taxon>Tracheophyta</taxon>
        <taxon>Spermatophyta</taxon>
        <taxon>Magnoliopsida</taxon>
        <taxon>eudicotyledons</taxon>
        <taxon>Gunneridae</taxon>
        <taxon>Pentapetalae</taxon>
        <taxon>asterids</taxon>
        <taxon>lamiids</taxon>
        <taxon>Lamiales</taxon>
        <taxon>Lentibulariaceae</taxon>
        <taxon>Genlisea</taxon>
    </lineage>
</organism>
<evidence type="ECO:0000313" key="2">
    <source>
        <dbReference type="Proteomes" id="UP000015453"/>
    </source>
</evidence>
<sequence>MLITLPGIKCARRRRCHFDAGSPAKSKAARVSTRHPVYCLYSSSLEFLARPSDTCMNRIGRTDSGLNGAAKEAKKRLDHILLQ</sequence>
<protein>
    <submittedName>
        <fullName evidence="1">Uncharacterized protein</fullName>
    </submittedName>
</protein>
<gene>
    <name evidence="1" type="ORF">M569_04144</name>
</gene>
<dbReference type="Proteomes" id="UP000015453">
    <property type="component" value="Unassembled WGS sequence"/>
</dbReference>
<keyword evidence="2" id="KW-1185">Reference proteome</keyword>
<reference evidence="1 2" key="1">
    <citation type="journal article" date="2013" name="BMC Genomics">
        <title>The miniature genome of a carnivorous plant Genlisea aurea contains a low number of genes and short non-coding sequences.</title>
        <authorList>
            <person name="Leushkin E.V."/>
            <person name="Sutormin R.A."/>
            <person name="Nabieva E.R."/>
            <person name="Penin A.A."/>
            <person name="Kondrashov A.S."/>
            <person name="Logacheva M.D."/>
        </authorList>
    </citation>
    <scope>NUCLEOTIDE SEQUENCE [LARGE SCALE GENOMIC DNA]</scope>
</reference>
<comment type="caution">
    <text evidence="1">The sequence shown here is derived from an EMBL/GenBank/DDBJ whole genome shotgun (WGS) entry which is preliminary data.</text>
</comment>
<proteinExistence type="predicted"/>
<dbReference type="EMBL" id="AUSU01001615">
    <property type="protein sequence ID" value="EPS70618.1"/>
    <property type="molecule type" value="Genomic_DNA"/>
</dbReference>
<accession>S8E4D2</accession>
<name>S8E4D2_9LAMI</name>
<dbReference type="AlphaFoldDB" id="S8E4D2"/>
<dbReference type="OrthoDB" id="8062037at2759"/>